<sequence length="292" mass="34457">MRITELHIYHFKSIREIHLTEIENVLILVGQNSSGKTCILDAIRAVMGNYVIAPEDFNEKRQKIEIEAEIELDEESLKSLHARKIVSGYKRYEKWLADFGNKLPSWKDGRLRFTFQASPDGDIRYFDGVHKNNRYICQLLPEVFYLDSQRDIRQMQETILMFQEDDLLKRMRTGCCMFDSGKPCSHCFSCMGLIERKRPDEMNAFEAEKLLEYKLYQMNLDGFSRRVNRIFRRNSGRQEEICYELQCHANQIFQVETTVYNPNREYGMAVDQMGKGMRSIYILSLLEACMEE</sequence>
<protein>
    <submittedName>
        <fullName evidence="2">AAA family ATPase</fullName>
    </submittedName>
</protein>
<dbReference type="AlphaFoldDB" id="A0A9D2D0L6"/>
<gene>
    <name evidence="2" type="ORF">IAA08_00470</name>
</gene>
<accession>A0A9D2D0L6</accession>
<reference evidence="2" key="1">
    <citation type="journal article" date="2021" name="PeerJ">
        <title>Extensive microbial diversity within the chicken gut microbiome revealed by metagenomics and culture.</title>
        <authorList>
            <person name="Gilroy R."/>
            <person name="Ravi A."/>
            <person name="Getino M."/>
            <person name="Pursley I."/>
            <person name="Horton D.L."/>
            <person name="Alikhan N.F."/>
            <person name="Baker D."/>
            <person name="Gharbi K."/>
            <person name="Hall N."/>
            <person name="Watson M."/>
            <person name="Adriaenssens E.M."/>
            <person name="Foster-Nyarko E."/>
            <person name="Jarju S."/>
            <person name="Secka A."/>
            <person name="Antonio M."/>
            <person name="Oren A."/>
            <person name="Chaudhuri R.R."/>
            <person name="La Ragione R."/>
            <person name="Hildebrand F."/>
            <person name="Pallen M.J."/>
        </authorList>
    </citation>
    <scope>NUCLEOTIDE SEQUENCE</scope>
    <source>
        <strain evidence="2">CHK192-9172</strain>
    </source>
</reference>
<evidence type="ECO:0000259" key="1">
    <source>
        <dbReference type="Pfam" id="PF13175"/>
    </source>
</evidence>
<dbReference type="InterPro" id="IPR027417">
    <property type="entry name" value="P-loop_NTPase"/>
</dbReference>
<name>A0A9D2D0L6_9FIRM</name>
<feature type="domain" description="Endonuclease GajA/Old nuclease/RecF-like AAA" evidence="1">
    <location>
        <begin position="1"/>
        <end position="138"/>
    </location>
</feature>
<organism evidence="2 3">
    <name type="scientific">Candidatus Eubacterium avistercoris</name>
    <dbReference type="NCBI Taxonomy" id="2838567"/>
    <lineage>
        <taxon>Bacteria</taxon>
        <taxon>Bacillati</taxon>
        <taxon>Bacillota</taxon>
        <taxon>Clostridia</taxon>
        <taxon>Eubacteriales</taxon>
        <taxon>Eubacteriaceae</taxon>
        <taxon>Eubacterium</taxon>
    </lineage>
</organism>
<dbReference type="Pfam" id="PF13175">
    <property type="entry name" value="AAA_15"/>
    <property type="match status" value="1"/>
</dbReference>
<dbReference type="SUPFAM" id="SSF52540">
    <property type="entry name" value="P-loop containing nucleoside triphosphate hydrolases"/>
    <property type="match status" value="1"/>
</dbReference>
<dbReference type="EMBL" id="DXCH01000011">
    <property type="protein sequence ID" value="HIZ06391.1"/>
    <property type="molecule type" value="Genomic_DNA"/>
</dbReference>
<evidence type="ECO:0000313" key="3">
    <source>
        <dbReference type="Proteomes" id="UP000824024"/>
    </source>
</evidence>
<feature type="non-terminal residue" evidence="2">
    <location>
        <position position="292"/>
    </location>
</feature>
<dbReference type="Proteomes" id="UP000824024">
    <property type="component" value="Unassembled WGS sequence"/>
</dbReference>
<proteinExistence type="predicted"/>
<comment type="caution">
    <text evidence="2">The sequence shown here is derived from an EMBL/GenBank/DDBJ whole genome shotgun (WGS) entry which is preliminary data.</text>
</comment>
<evidence type="ECO:0000313" key="2">
    <source>
        <dbReference type="EMBL" id="HIZ06391.1"/>
    </source>
</evidence>
<reference evidence="2" key="2">
    <citation type="submission" date="2021-04" db="EMBL/GenBank/DDBJ databases">
        <authorList>
            <person name="Gilroy R."/>
        </authorList>
    </citation>
    <scope>NUCLEOTIDE SEQUENCE</scope>
    <source>
        <strain evidence="2">CHK192-9172</strain>
    </source>
</reference>
<dbReference type="Gene3D" id="3.40.50.300">
    <property type="entry name" value="P-loop containing nucleotide triphosphate hydrolases"/>
    <property type="match status" value="1"/>
</dbReference>
<dbReference type="InterPro" id="IPR041685">
    <property type="entry name" value="AAA_GajA/Old/RecF-like"/>
</dbReference>